<evidence type="ECO:0000256" key="1">
    <source>
        <dbReference type="SAM" id="Phobius"/>
    </source>
</evidence>
<organism evidence="2 3">
    <name type="scientific">Halomonas binhaiensis</name>
    <dbReference type="NCBI Taxonomy" id="2562282"/>
    <lineage>
        <taxon>Bacteria</taxon>
        <taxon>Pseudomonadati</taxon>
        <taxon>Pseudomonadota</taxon>
        <taxon>Gammaproteobacteria</taxon>
        <taxon>Oceanospirillales</taxon>
        <taxon>Halomonadaceae</taxon>
        <taxon>Halomonas</taxon>
    </lineage>
</organism>
<keyword evidence="1" id="KW-0472">Membrane</keyword>
<dbReference type="EMBL" id="CP038437">
    <property type="protein sequence ID" value="QEM80688.1"/>
    <property type="molecule type" value="Genomic_DNA"/>
</dbReference>
<keyword evidence="3" id="KW-1185">Reference proteome</keyword>
<evidence type="ECO:0008006" key="4">
    <source>
        <dbReference type="Google" id="ProtNLM"/>
    </source>
</evidence>
<evidence type="ECO:0000313" key="3">
    <source>
        <dbReference type="Proteomes" id="UP000324285"/>
    </source>
</evidence>
<evidence type="ECO:0000313" key="2">
    <source>
        <dbReference type="EMBL" id="QEM80688.1"/>
    </source>
</evidence>
<dbReference type="Proteomes" id="UP000324285">
    <property type="component" value="Chromosome"/>
</dbReference>
<proteinExistence type="predicted"/>
<keyword evidence="1" id="KW-1133">Transmembrane helix</keyword>
<gene>
    <name evidence="2" type="ORF">E4T21_03270</name>
</gene>
<dbReference type="KEGG" id="hbh:E4T21_03270"/>
<name>A0A5C1NE01_9GAMM</name>
<accession>A0A5C1NE01</accession>
<dbReference type="AlphaFoldDB" id="A0A5C1NE01"/>
<sequence length="85" mass="8269">MSESTIRTLSEDELNVVAGGVTFNQALSDLLGGGVLVLAGASSLVSGAASGIIQTPMLILDSLGDITGSLGLGGLDGIVDGLSPL</sequence>
<dbReference type="RefSeq" id="WP_149283506.1">
    <property type="nucleotide sequence ID" value="NZ_CP038437.2"/>
</dbReference>
<protein>
    <recommendedName>
        <fullName evidence="4">Bacteriocin</fullName>
    </recommendedName>
</protein>
<feature type="transmembrane region" description="Helical" evidence="1">
    <location>
        <begin position="30"/>
        <end position="53"/>
    </location>
</feature>
<reference evidence="2" key="1">
    <citation type="submission" date="2021-02" db="EMBL/GenBank/DDBJ databases">
        <title>Strain Y2R2, a novel species of the genus Halomonas.</title>
        <authorList>
            <person name="Huang H."/>
        </authorList>
    </citation>
    <scope>NUCLEOTIDE SEQUENCE</scope>
    <source>
        <strain evidence="2">Y2R2</strain>
    </source>
</reference>
<keyword evidence="1" id="KW-0812">Transmembrane</keyword>